<evidence type="ECO:0000256" key="3">
    <source>
        <dbReference type="ARBA" id="ARBA00022692"/>
    </source>
</evidence>
<evidence type="ECO:0000313" key="12">
    <source>
        <dbReference type="EnsemblMetazoa" id="G23327.1:cds"/>
    </source>
</evidence>
<keyword evidence="3 8" id="KW-0812">Transmembrane</keyword>
<evidence type="ECO:0000259" key="9">
    <source>
        <dbReference type="Pfam" id="PF00520"/>
    </source>
</evidence>
<feature type="transmembrane region" description="Helical" evidence="8">
    <location>
        <begin position="1168"/>
        <end position="1187"/>
    </location>
</feature>
<dbReference type="OrthoDB" id="6106454at2759"/>
<evidence type="ECO:0000259" key="10">
    <source>
        <dbReference type="Pfam" id="PF18139"/>
    </source>
</evidence>
<keyword evidence="2" id="KW-0813">Transport</keyword>
<evidence type="ECO:0000256" key="8">
    <source>
        <dbReference type="SAM" id="Phobius"/>
    </source>
</evidence>
<feature type="transmembrane region" description="Helical" evidence="8">
    <location>
        <begin position="1372"/>
        <end position="1389"/>
    </location>
</feature>
<feature type="transmembrane region" description="Helical" evidence="8">
    <location>
        <begin position="1318"/>
        <end position="1343"/>
    </location>
</feature>
<proteinExistence type="predicted"/>
<feature type="transmembrane region" description="Helical" evidence="8">
    <location>
        <begin position="1093"/>
        <end position="1111"/>
    </location>
</feature>
<feature type="transmembrane region" description="Helical" evidence="8">
    <location>
        <begin position="1236"/>
        <end position="1258"/>
    </location>
</feature>
<evidence type="ECO:0000256" key="5">
    <source>
        <dbReference type="ARBA" id="ARBA00023065"/>
    </source>
</evidence>
<keyword evidence="7" id="KW-0407">Ion channel</keyword>
<keyword evidence="4 8" id="KW-1133">Transmembrane helix</keyword>
<dbReference type="InterPro" id="IPR035897">
    <property type="entry name" value="Toll_tir_struct_dom_sf"/>
</dbReference>
<evidence type="ECO:0000256" key="1">
    <source>
        <dbReference type="ARBA" id="ARBA00004141"/>
    </source>
</evidence>
<dbReference type="InterPro" id="IPR050927">
    <property type="entry name" value="TRPM"/>
</dbReference>
<dbReference type="GO" id="GO:0005886">
    <property type="term" value="C:plasma membrane"/>
    <property type="evidence" value="ECO:0007669"/>
    <property type="project" value="TreeGrafter"/>
</dbReference>
<dbReference type="Pfam" id="PF00520">
    <property type="entry name" value="Ion_trans"/>
    <property type="match status" value="1"/>
</dbReference>
<protein>
    <recommendedName>
        <fullName evidence="14">Transient receptor potential cation channel subfamily M member 8</fullName>
    </recommendedName>
</protein>
<keyword evidence="5" id="KW-0406">Ion transport</keyword>
<dbReference type="InterPro" id="IPR041491">
    <property type="entry name" value="TRPM_SLOG"/>
</dbReference>
<dbReference type="GO" id="GO:0099604">
    <property type="term" value="F:ligand-gated calcium channel activity"/>
    <property type="evidence" value="ECO:0007669"/>
    <property type="project" value="TreeGrafter"/>
</dbReference>
<accession>A0A8W8KIQ2</accession>
<feature type="domain" description="TRPM SLOG" evidence="10">
    <location>
        <begin position="484"/>
        <end position="728"/>
    </location>
</feature>
<feature type="domain" description="TRPM-like" evidence="11">
    <location>
        <begin position="887"/>
        <end position="1008"/>
    </location>
</feature>
<reference evidence="12" key="1">
    <citation type="submission" date="2022-08" db="UniProtKB">
        <authorList>
            <consortium name="EnsemblMetazoa"/>
        </authorList>
    </citation>
    <scope>IDENTIFICATION</scope>
    <source>
        <strain evidence="12">05x7-T-G4-1.051#20</strain>
    </source>
</reference>
<dbReference type="EnsemblMetazoa" id="G23327.1">
    <property type="protein sequence ID" value="G23327.1:cds"/>
    <property type="gene ID" value="G23327"/>
</dbReference>
<evidence type="ECO:0000256" key="2">
    <source>
        <dbReference type="ARBA" id="ARBA00022448"/>
    </source>
</evidence>
<dbReference type="Proteomes" id="UP000005408">
    <property type="component" value="Unassembled WGS sequence"/>
</dbReference>
<dbReference type="Pfam" id="PF25508">
    <property type="entry name" value="TRPM2"/>
    <property type="match status" value="1"/>
</dbReference>
<name>A0A8W8KIQ2_MAGGI</name>
<evidence type="ECO:0000256" key="7">
    <source>
        <dbReference type="ARBA" id="ARBA00023303"/>
    </source>
</evidence>
<dbReference type="InterPro" id="IPR005821">
    <property type="entry name" value="Ion_trans_dom"/>
</dbReference>
<dbReference type="Pfam" id="PF18139">
    <property type="entry name" value="LSDAT_euk"/>
    <property type="match status" value="1"/>
</dbReference>
<feature type="domain" description="Ion transport" evidence="9">
    <location>
        <begin position="1161"/>
        <end position="1354"/>
    </location>
</feature>
<evidence type="ECO:0000256" key="4">
    <source>
        <dbReference type="ARBA" id="ARBA00022989"/>
    </source>
</evidence>
<evidence type="ECO:0008006" key="14">
    <source>
        <dbReference type="Google" id="ProtNLM"/>
    </source>
</evidence>
<dbReference type="InterPro" id="IPR057366">
    <property type="entry name" value="TRPM-like"/>
</dbReference>
<dbReference type="SUPFAM" id="SSF52200">
    <property type="entry name" value="Toll/Interleukin receptor TIR domain"/>
    <property type="match status" value="1"/>
</dbReference>
<dbReference type="PANTHER" id="PTHR13800">
    <property type="entry name" value="TRANSIENT RECEPTOR POTENTIAL CATION CHANNEL, SUBFAMILY M, MEMBER 6"/>
    <property type="match status" value="1"/>
</dbReference>
<evidence type="ECO:0000256" key="6">
    <source>
        <dbReference type="ARBA" id="ARBA00023136"/>
    </source>
</evidence>
<organism evidence="12 13">
    <name type="scientific">Magallana gigas</name>
    <name type="common">Pacific oyster</name>
    <name type="synonym">Crassostrea gigas</name>
    <dbReference type="NCBI Taxonomy" id="29159"/>
    <lineage>
        <taxon>Eukaryota</taxon>
        <taxon>Metazoa</taxon>
        <taxon>Spiralia</taxon>
        <taxon>Lophotrochozoa</taxon>
        <taxon>Mollusca</taxon>
        <taxon>Bivalvia</taxon>
        <taxon>Autobranchia</taxon>
        <taxon>Pteriomorphia</taxon>
        <taxon>Ostreida</taxon>
        <taxon>Ostreoidea</taxon>
        <taxon>Ostreidae</taxon>
        <taxon>Magallana</taxon>
    </lineage>
</organism>
<keyword evidence="6 8" id="KW-0472">Membrane</keyword>
<sequence>MCENLFSAFCDGDTKRQELVRTWLSHLLCDSRRLIDSVLLCHHSKDEQKVTKLKHSLQELGPVTVTSKDEGSAAEGGGGFSEDLVIFCLSVEYVQSSEQFVRDVNTLMEGENEVTYFMMDDNFKELKKDLNSRGITKEAVFFFEEPDVPSIFKIYRRKKKECSKTKTVYVSSCSDASSEMERISAVMSSITTVSYVVPKKRRSFANMTKEDWNLTSNQLTSSDEYLLLLSNGYFNDDICLLECELIRRRGKKIHVIDVRSHSRKTDPTWLQTLHRIKYDYDDDVMSVLVSYILEEQQECNSIIISFHPSDSINAEECRKIFRTSLSQCKVCLTTDFPESKKLYQKIMKCQAVVLCVSKAFMADKKCRKEAEIAHVMWKKLIPINLYADPVDMEHPKWLIKIIGHSQFVDQKELEDLLNQNVLLNEDNLKLENWIQRNITVPLHSEISKQIERCRGCRGGPEHTVTDAFGKVEVFAEGGLERRAAMYVRLSTKSDLKTVSSLIIDQWKLEQPRLLISVTGEGSQIIKNPKKCRAITNALQNIVKEKGVWFTTDGATSEISEVIGRVVEKEDVNERPIVIGIASWEYLRMNEHLVTKNGFGRWPATYNTREALKAKGEYHLNPFCSHFLLPHKCAVVSDNGDCCVISTANFRSEFEEYIRQGKYNVQASYCPEPIPSLLLLVGGDPLQSLSMVKRSLDAKRPVVVLRGTGGFADTLAYAFKTGRSEESRISDILTHPERRFISFVNLNDDHCGLGQTILDVLLNSISDDEQKLSLALGFNNSEKAMEHVFFDNRKTQHLEDSFMTELMLKAMREGKIDFVRLLISECIDIQKFQLNNRDKLYASKYLPDELRRQLGWDVVPSIDNIRRFVVRNITMDVFAENNIPVEMKDKYADDPYFYLMVWSILMMDLHELSVFFWQYCEEPLPSALIASGIIRKLRKGCQVTNKILADKLLKQEKEFIKLSCDVLQEFFESNPEDTERLLTRNRPRWRNLSCLEIAFRLKHRPFMSHEACKIPINKIWFGRISPENNSFRMTISVFFLGLFPFVLKFMEEPRDTSCNQDKNQTGCCRNNWQKMRDRIKEFYTAPIMRFSHTMASYLLFLSLFSYTLLVGFSEHTDWRVLLVYSWVFTLMLDQIRELLNGIDENKTYFGQKYARERPSVLQVYFRDKWNYFDVTILCFFVIAVVLSFVPSYTAEEFARVFHAISLVAFFMRILKTFSAIEELGPKLWMISAMAKDLMYFVIILMVFVVSYAIAAYAVIYPDSKLDLDLVFSVLRLGYWNLYGELLLEDLEAEEPACSFDPAVYEAGTLPRCAVKHRRLVGFTMMGIYLLFANVMLLNILIAMFSDTYQRIQTQRNQKWNYERYGLVKEFQRVPVIPMPLGAIIYIHYMVRWMYRKFKKCTAVDHTKPVLTGKVLIENEMLTDLERECVYMFMKKKQEEDDASTPMTSLDVSNIVNEQLNQRFGRLQSLTDIQIMSHLPRNNLTTWN</sequence>
<evidence type="ECO:0000259" key="11">
    <source>
        <dbReference type="Pfam" id="PF25508"/>
    </source>
</evidence>
<comment type="subcellular location">
    <subcellularLocation>
        <location evidence="1">Membrane</location>
        <topology evidence="1">Multi-pass membrane protein</topology>
    </subcellularLocation>
</comment>
<dbReference type="PANTHER" id="PTHR13800:SF12">
    <property type="entry name" value="TRANSIENT RECEPTOR POTENTIAL CATION CHANNEL SUBFAMILY M MEMBER-LIKE 2"/>
    <property type="match status" value="1"/>
</dbReference>
<keyword evidence="13" id="KW-1185">Reference proteome</keyword>
<evidence type="ECO:0000313" key="13">
    <source>
        <dbReference type="Proteomes" id="UP000005408"/>
    </source>
</evidence>